<evidence type="ECO:0000313" key="2">
    <source>
        <dbReference type="EMBL" id="MEF2968572.1"/>
    </source>
</evidence>
<sequence length="320" mass="36550">MEPLFKRYIRDWSSWGNVYQSISAFRGLIEEIFAREGLTGYEDISHLTPGTNAVFKVGNYVIKIFAPPESGADTEADYEAEERALQRAIIQGINTPKIVSASSIRDKYLFKYFIMEYIDGRDAGDILPLCSFKQKREFVHQLKENLRKINVSPSEHANYTSFIKRGINNERWNAFSNTIQLQRAEILGSLEISPLVYVHGDITAENVRMGKEGQVYIIDFADSTVAPAEYEYPPIVFSLFNYDIGMVHEFIGDLDYDLFIEKLFHGLLMHAFGANFVKEIFVKYTLQDISELTNLLEIKELIYSGLQKAGLHVSSPPVDR</sequence>
<dbReference type="InterPro" id="IPR002575">
    <property type="entry name" value="Aminoglycoside_PTrfase"/>
</dbReference>
<dbReference type="EC" id="2.7.1.-" evidence="2"/>
<comment type="caution">
    <text evidence="2">The sequence shown here is derived from an EMBL/GenBank/DDBJ whole genome shotgun (WGS) entry which is preliminary data.</text>
</comment>
<dbReference type="InterPro" id="IPR051678">
    <property type="entry name" value="AGP_Transferase"/>
</dbReference>
<evidence type="ECO:0000259" key="1">
    <source>
        <dbReference type="Pfam" id="PF01636"/>
    </source>
</evidence>
<dbReference type="EMBL" id="JAZHPZ010000016">
    <property type="protein sequence ID" value="MEF2968572.1"/>
    <property type="molecule type" value="Genomic_DNA"/>
</dbReference>
<name>A0ABU7VXS8_9BACL</name>
<organism evidence="2 3">
    <name type="scientific">Paenibacillus haidiansis</name>
    <dbReference type="NCBI Taxonomy" id="1574488"/>
    <lineage>
        <taxon>Bacteria</taxon>
        <taxon>Bacillati</taxon>
        <taxon>Bacillota</taxon>
        <taxon>Bacilli</taxon>
        <taxon>Bacillales</taxon>
        <taxon>Paenibacillaceae</taxon>
        <taxon>Paenibacillus</taxon>
    </lineage>
</organism>
<dbReference type="PANTHER" id="PTHR21310">
    <property type="entry name" value="AMINOGLYCOSIDE PHOSPHOTRANSFERASE-RELATED-RELATED"/>
    <property type="match status" value="1"/>
</dbReference>
<accession>A0ABU7VXS8</accession>
<keyword evidence="3" id="KW-1185">Reference proteome</keyword>
<dbReference type="Pfam" id="PF01636">
    <property type="entry name" value="APH"/>
    <property type="match status" value="1"/>
</dbReference>
<gene>
    <name evidence="2" type="ORF">V3851_22380</name>
</gene>
<dbReference type="InterPro" id="IPR011009">
    <property type="entry name" value="Kinase-like_dom_sf"/>
</dbReference>
<dbReference type="RefSeq" id="WP_331848751.1">
    <property type="nucleotide sequence ID" value="NZ_JAZHPZ010000016.1"/>
</dbReference>
<feature type="domain" description="Aminoglycoside phosphotransferase" evidence="1">
    <location>
        <begin position="56"/>
        <end position="231"/>
    </location>
</feature>
<protein>
    <submittedName>
        <fullName evidence="2">Aminoglycoside phosphotransferase family protein</fullName>
        <ecNumber evidence="2">2.7.1.-</ecNumber>
    </submittedName>
</protein>
<keyword evidence="2" id="KW-0808">Transferase</keyword>
<proteinExistence type="predicted"/>
<dbReference type="GO" id="GO:0016740">
    <property type="term" value="F:transferase activity"/>
    <property type="evidence" value="ECO:0007669"/>
    <property type="project" value="UniProtKB-KW"/>
</dbReference>
<dbReference type="Gene3D" id="1.10.510.10">
    <property type="entry name" value="Transferase(Phosphotransferase) domain 1"/>
    <property type="match status" value="1"/>
</dbReference>
<dbReference type="Proteomes" id="UP001306950">
    <property type="component" value="Unassembled WGS sequence"/>
</dbReference>
<dbReference type="SUPFAM" id="SSF56112">
    <property type="entry name" value="Protein kinase-like (PK-like)"/>
    <property type="match status" value="1"/>
</dbReference>
<reference evidence="2 3" key="1">
    <citation type="submission" date="2024-02" db="EMBL/GenBank/DDBJ databases">
        <title>A nitrogen-fixing paenibacillus bacterium.</title>
        <authorList>
            <person name="Zhang W.L."/>
            <person name="Chen S.F."/>
        </authorList>
    </citation>
    <scope>NUCLEOTIDE SEQUENCE [LARGE SCALE GENOMIC DNA]</scope>
    <source>
        <strain evidence="2 3">M1</strain>
    </source>
</reference>
<evidence type="ECO:0000313" key="3">
    <source>
        <dbReference type="Proteomes" id="UP001306950"/>
    </source>
</evidence>